<dbReference type="InterPro" id="IPR003018">
    <property type="entry name" value="GAF"/>
</dbReference>
<dbReference type="Proteomes" id="UP000094056">
    <property type="component" value="Unassembled WGS sequence"/>
</dbReference>
<dbReference type="Pfam" id="PF13185">
    <property type="entry name" value="GAF_2"/>
    <property type="match status" value="2"/>
</dbReference>
<comment type="caution">
    <text evidence="2">The sequence shown here is derived from an EMBL/GenBank/DDBJ whole genome shotgun (WGS) entry which is preliminary data.</text>
</comment>
<protein>
    <recommendedName>
        <fullName evidence="1">GAF domain-containing protein</fullName>
    </recommendedName>
</protein>
<sequence length="568" mass="63875">MSDTSNMKRSNVFSTDIKIIKSSPELEEILNQILNKATKLVGHPVGGRIRLLDKEGKKLVPVAYGGDESPAPATWPVGECIVGEAVRDNEIKYIDDVQNYDGFKNALKTVKDPEYREYLKDIGSEVAVPLKVGDRIIGAFNVHSPKKDAFKNNLEILSALAGLAAIAIETDRLLNALQNVISEFTPSTQEKDILALIPSIVCDLMNFPACSIWEPDKDNKQELVIVASYGLKKNYVYKARISIKDKITGEAFRTKIPVPVLNASTDPRMKYPNKIKEMGYVSLLSVPMVVRDDVIGTINIYTSAQHNFTEYEKRLLERFGSQAGIIINSATLNGKKREIIKSILKIAFEDYELDQLLDEIVEIGRRALNAKSCVIFLLDDDKETLRIRAGVGEIGKNLMELNARYYVPDRKPFEGPEERKKRVDKNCIKNMKEYDWKTRKDLVEDGKLPMGITAYVVRANDREGKEILLPYGGEGVRDHCEWLGGYEAEQGEACTSIVEIPLIFGKKAEGVIKIENHIENKLFTNEYKEILSILADSLVLAIEMVRSKAPSYKDMFGIKLLDEFKSSR</sequence>
<dbReference type="AlphaFoldDB" id="A0A1E3X4Q3"/>
<name>A0A1E3X4Q3_9BACT</name>
<evidence type="ECO:0000313" key="2">
    <source>
        <dbReference type="EMBL" id="ODS30636.1"/>
    </source>
</evidence>
<evidence type="ECO:0000259" key="1">
    <source>
        <dbReference type="SMART" id="SM00065"/>
    </source>
</evidence>
<accession>A0A1E3X4Q3</accession>
<reference evidence="2 3" key="1">
    <citation type="submission" date="2016-07" db="EMBL/GenBank/DDBJ databases">
        <title>Draft genome of Scalindua rubra, obtained from a brine-seawater interface in the Red Sea, sheds light on salt adaptation in anammox bacteria.</title>
        <authorList>
            <person name="Speth D.R."/>
            <person name="Lagkouvardos I."/>
            <person name="Wang Y."/>
            <person name="Qian P.-Y."/>
            <person name="Dutilh B.E."/>
            <person name="Jetten M.S."/>
        </authorList>
    </citation>
    <scope>NUCLEOTIDE SEQUENCE [LARGE SCALE GENOMIC DNA]</scope>
    <source>
        <strain evidence="2">BSI-1</strain>
    </source>
</reference>
<proteinExistence type="predicted"/>
<organism evidence="2 3">
    <name type="scientific">Candidatus Scalindua rubra</name>
    <dbReference type="NCBI Taxonomy" id="1872076"/>
    <lineage>
        <taxon>Bacteria</taxon>
        <taxon>Pseudomonadati</taxon>
        <taxon>Planctomycetota</taxon>
        <taxon>Candidatus Brocadiia</taxon>
        <taxon>Candidatus Brocadiales</taxon>
        <taxon>Candidatus Scalinduaceae</taxon>
        <taxon>Candidatus Scalindua</taxon>
    </lineage>
</organism>
<dbReference type="EMBL" id="MAYW01000194">
    <property type="protein sequence ID" value="ODS30636.1"/>
    <property type="molecule type" value="Genomic_DNA"/>
</dbReference>
<gene>
    <name evidence="2" type="ORF">SCARUB_04248</name>
</gene>
<feature type="domain" description="GAF" evidence="1">
    <location>
        <begin position="352"/>
        <end position="552"/>
    </location>
</feature>
<dbReference type="Gene3D" id="3.30.450.40">
    <property type="match status" value="4"/>
</dbReference>
<evidence type="ECO:0000313" key="3">
    <source>
        <dbReference type="Proteomes" id="UP000094056"/>
    </source>
</evidence>
<dbReference type="InterPro" id="IPR029016">
    <property type="entry name" value="GAF-like_dom_sf"/>
</dbReference>
<dbReference type="SUPFAM" id="SSF55781">
    <property type="entry name" value="GAF domain-like"/>
    <property type="match status" value="3"/>
</dbReference>
<feature type="domain" description="GAF" evidence="1">
    <location>
        <begin position="189"/>
        <end position="337"/>
    </location>
</feature>
<feature type="domain" description="GAF" evidence="1">
    <location>
        <begin position="25"/>
        <end position="178"/>
    </location>
</feature>
<dbReference type="SMART" id="SM00065">
    <property type="entry name" value="GAF"/>
    <property type="match status" value="3"/>
</dbReference>